<sequence length="496" mass="56259">MSDLEEGEHEEVEHSSNVSGSALVRLLESYLDGDDNNNNNNNTNGSKKKDDLKAHIIEKISKSGLTIGSNDGNGESQDILNDDIFDQIVSLLEKHSSVEESIDLLMIIFGVVLDSNSTNTNDIFNILSKDSKIWKFIKLVYSLISRDQESPERLSIITSLSSLLNVPETPYSSRLFQFFFSFLMFEDNPFIINNGIGFLGSLLSLSLSLQLDNILFITSNWINSFKKQDKPNILISEDQRTDEKVEISSLYQILFLNDFNPLTTSVQELDKMVDLKKEKLQWSPNARKLKYWLSNFILVDHLYLNDSIVFEELPRHCYPLSLLLLDIMVYYLIHPIPADEMIQVDGIDSSLVVNKLLVILIEYWIPSSGIALIRDSTSQLAKLSILETIHLNNDKSNLSDKSSKHLLVARLHSNILETIQKKSASITVNEFKQLINHFVQLNINDDDAIDKIGQLSLVSFTSSSPHNIEYIQLLNQIPKKTSLITTIIQKHQTANN</sequence>
<dbReference type="RefSeq" id="XP_004361181.1">
    <property type="nucleotide sequence ID" value="XM_004361124.1"/>
</dbReference>
<evidence type="ECO:0000313" key="1">
    <source>
        <dbReference type="EMBL" id="EGG23330.1"/>
    </source>
</evidence>
<dbReference type="KEGG" id="dfa:DFA_05462"/>
<dbReference type="AlphaFoldDB" id="F4PLA8"/>
<dbReference type="GeneID" id="14875363"/>
<organism evidence="1 2">
    <name type="scientific">Cavenderia fasciculata</name>
    <name type="common">Slime mold</name>
    <name type="synonym">Dictyostelium fasciculatum</name>
    <dbReference type="NCBI Taxonomy" id="261658"/>
    <lineage>
        <taxon>Eukaryota</taxon>
        <taxon>Amoebozoa</taxon>
        <taxon>Evosea</taxon>
        <taxon>Eumycetozoa</taxon>
        <taxon>Dictyostelia</taxon>
        <taxon>Acytosteliales</taxon>
        <taxon>Cavenderiaceae</taxon>
        <taxon>Cavenderia</taxon>
    </lineage>
</organism>
<gene>
    <name evidence="1" type="ORF">DFA_05462</name>
</gene>
<evidence type="ECO:0000313" key="2">
    <source>
        <dbReference type="Proteomes" id="UP000007797"/>
    </source>
</evidence>
<accession>F4PLA8</accession>
<reference evidence="2" key="1">
    <citation type="journal article" date="2011" name="Genome Res.">
        <title>Phylogeny-wide analysis of social amoeba genomes highlights ancient origins for complex intercellular communication.</title>
        <authorList>
            <person name="Heidel A.J."/>
            <person name="Lawal H.M."/>
            <person name="Felder M."/>
            <person name="Schilde C."/>
            <person name="Helps N.R."/>
            <person name="Tunggal B."/>
            <person name="Rivero F."/>
            <person name="John U."/>
            <person name="Schleicher M."/>
            <person name="Eichinger L."/>
            <person name="Platzer M."/>
            <person name="Noegel A.A."/>
            <person name="Schaap P."/>
            <person name="Gloeckner G."/>
        </authorList>
    </citation>
    <scope>NUCLEOTIDE SEQUENCE [LARGE SCALE GENOMIC DNA]</scope>
    <source>
        <strain evidence="2">SH3</strain>
    </source>
</reference>
<name>F4PLA8_CACFS</name>
<dbReference type="Proteomes" id="UP000007797">
    <property type="component" value="Unassembled WGS sequence"/>
</dbReference>
<dbReference type="EMBL" id="GL883008">
    <property type="protein sequence ID" value="EGG23330.1"/>
    <property type="molecule type" value="Genomic_DNA"/>
</dbReference>
<keyword evidence="2" id="KW-1185">Reference proteome</keyword>
<proteinExistence type="predicted"/>
<protein>
    <submittedName>
        <fullName evidence="1">Uncharacterized protein</fullName>
    </submittedName>
</protein>